<evidence type="ECO:0000313" key="10">
    <source>
        <dbReference type="EMBL" id="KIA76209.1"/>
    </source>
</evidence>
<proteinExistence type="inferred from homology"/>
<evidence type="ECO:0000256" key="2">
    <source>
        <dbReference type="ARBA" id="ARBA00006024"/>
    </source>
</evidence>
<dbReference type="PRINTS" id="PR00941">
    <property type="entry name" value="CDATPASE"/>
</dbReference>
<dbReference type="PANTHER" id="PTHR48085">
    <property type="entry name" value="CADMIUM/ZINC-TRANSPORTING ATPASE HMA2-RELATED"/>
    <property type="match status" value="1"/>
</dbReference>
<keyword evidence="10" id="KW-0378">Hydrolase</keyword>
<comment type="catalytic activity">
    <reaction evidence="7">
        <text>Zn(2+)(in) + ATP + H2O = Zn(2+)(out) + ADP + phosphate + H(+)</text>
        <dbReference type="Rhea" id="RHEA:20621"/>
        <dbReference type="ChEBI" id="CHEBI:15377"/>
        <dbReference type="ChEBI" id="CHEBI:15378"/>
        <dbReference type="ChEBI" id="CHEBI:29105"/>
        <dbReference type="ChEBI" id="CHEBI:30616"/>
        <dbReference type="ChEBI" id="CHEBI:43474"/>
        <dbReference type="ChEBI" id="CHEBI:456216"/>
        <dbReference type="EC" id="7.2.2.12"/>
    </reaction>
</comment>
<dbReference type="PATRIC" id="fig|83552.4.peg.2658"/>
<feature type="transmembrane region" description="Helical" evidence="8">
    <location>
        <begin position="268"/>
        <end position="287"/>
    </location>
</feature>
<dbReference type="Proteomes" id="UP000031307">
    <property type="component" value="Unassembled WGS sequence"/>
</dbReference>
<dbReference type="InterPro" id="IPR008250">
    <property type="entry name" value="ATPase_P-typ_transduc_dom_A_sf"/>
</dbReference>
<dbReference type="SUPFAM" id="SSF81665">
    <property type="entry name" value="Calcium ATPase, transmembrane domain M"/>
    <property type="match status" value="1"/>
</dbReference>
<dbReference type="InterPro" id="IPR001757">
    <property type="entry name" value="P_typ_ATPase"/>
</dbReference>
<dbReference type="GO" id="GO:0046872">
    <property type="term" value="F:metal ion binding"/>
    <property type="evidence" value="ECO:0007669"/>
    <property type="project" value="UniProtKB-KW"/>
</dbReference>
<evidence type="ECO:0000256" key="1">
    <source>
        <dbReference type="ARBA" id="ARBA00004370"/>
    </source>
</evidence>
<evidence type="ECO:0000313" key="11">
    <source>
        <dbReference type="Proteomes" id="UP000031307"/>
    </source>
</evidence>
<dbReference type="FunFam" id="2.70.150.10:FF:000002">
    <property type="entry name" value="Copper-transporting ATPase 1, putative"/>
    <property type="match status" value="1"/>
</dbReference>
<dbReference type="SUPFAM" id="SSF81653">
    <property type="entry name" value="Calcium ATPase, transduction domain A"/>
    <property type="match status" value="1"/>
</dbReference>
<dbReference type="GO" id="GO:0016463">
    <property type="term" value="F:P-type zinc transporter activity"/>
    <property type="evidence" value="ECO:0007669"/>
    <property type="project" value="UniProtKB-EC"/>
</dbReference>
<keyword evidence="8" id="KW-0479">Metal-binding</keyword>
<dbReference type="EMBL" id="JSAM01000127">
    <property type="protein sequence ID" value="KIA76209.1"/>
    <property type="molecule type" value="Genomic_DNA"/>
</dbReference>
<feature type="domain" description="P-type ATPase A" evidence="9">
    <location>
        <begin position="135"/>
        <end position="222"/>
    </location>
</feature>
<protein>
    <recommendedName>
        <fullName evidence="6">P-type Zn(2+) transporter</fullName>
        <ecNumber evidence="6">7.2.2.12</ecNumber>
    </recommendedName>
</protein>
<keyword evidence="8" id="KW-0067">ATP-binding</keyword>
<evidence type="ECO:0000256" key="3">
    <source>
        <dbReference type="ARBA" id="ARBA00022692"/>
    </source>
</evidence>
<evidence type="ECO:0000256" key="6">
    <source>
        <dbReference type="ARBA" id="ARBA00039097"/>
    </source>
</evidence>
<comment type="caution">
    <text evidence="10">The sequence shown here is derived from an EMBL/GenBank/DDBJ whole genome shotgun (WGS) entry which is preliminary data.</text>
</comment>
<name>A0A0C1EHV3_9BACT</name>
<comment type="subcellular location">
    <subcellularLocation>
        <location evidence="8">Cell membrane</location>
    </subcellularLocation>
    <subcellularLocation>
        <location evidence="1">Membrane</location>
    </subcellularLocation>
</comment>
<sequence length="630" mass="68197">MAKTRTALMFQDKKFVWLLITCGLVGILEFLALANIHLPAEIKIPFLLAVILGIGYQTLWHGFKALITFDFKNINTLMLIAVAGAFYLGKYEEAAVVIVLYTLAEKLEDMGIEKSQSALGALIEKMPKFAILKQGNQQVPIEQVKVGETVLIKPSDMIPLDGKIVAGSSYVDESSITGEPIPQDKFPGDQVFAGTLNKQGFLEVEVTKTTEDTTFAKIKELTFQATKVKANTQKFIETFSQYYTPAVILMAFFLVFIPTAFYNEPFDVWLLRGLALIVIACPCALVISTPVSIYSAIGNASAQGALIKGGRFLEAIGRIKAIALDKTRTLTYGQPMVSDIIPFGNHTKEHLLECAAGIEIFSEHPLAQSIVNAAKDGKLTPHEVENFQSVVGKGAKADCLICDDKHHCIGKLPFILEEHAVPQEVVDEVENLQKQGKTSIVIATHQGVEGVIGLTDQLRPESKALIEGLKQLNIMPVMLTGDHPSPAKVIAEEVGISEVKAGLLPEGKASAIRDLVHKYDTVAMVGDGVNDAPALALANVGISIGSLGSDTALEAASIVILNERLDIIPYLVKLGRRTIRTIQFNTTLAILIKLIFIGLALFGMSNLALAIFADVGVTLIVILISLRLSK</sequence>
<organism evidence="10 11">
    <name type="scientific">Parachlamydia acanthamoebae</name>
    <dbReference type="NCBI Taxonomy" id="83552"/>
    <lineage>
        <taxon>Bacteria</taxon>
        <taxon>Pseudomonadati</taxon>
        <taxon>Chlamydiota</taxon>
        <taxon>Chlamydiia</taxon>
        <taxon>Parachlamydiales</taxon>
        <taxon>Parachlamydiaceae</taxon>
        <taxon>Parachlamydia</taxon>
    </lineage>
</organism>
<dbReference type="PRINTS" id="PR00119">
    <property type="entry name" value="CATATPASE"/>
</dbReference>
<keyword evidence="8" id="KW-0547">Nucleotide-binding</keyword>
<dbReference type="Pfam" id="PF00702">
    <property type="entry name" value="Hydrolase"/>
    <property type="match status" value="1"/>
</dbReference>
<feature type="transmembrane region" description="Helical" evidence="8">
    <location>
        <begin position="242"/>
        <end position="262"/>
    </location>
</feature>
<comment type="similarity">
    <text evidence="2 8">Belongs to the cation transport ATPase (P-type) (TC 3.A.3) family. Type IB subfamily.</text>
</comment>
<dbReference type="Pfam" id="PF00122">
    <property type="entry name" value="E1-E2_ATPase"/>
    <property type="match status" value="1"/>
</dbReference>
<keyword evidence="8" id="KW-1003">Cell membrane</keyword>
<evidence type="ECO:0000256" key="8">
    <source>
        <dbReference type="RuleBase" id="RU362081"/>
    </source>
</evidence>
<feature type="transmembrane region" description="Helical" evidence="8">
    <location>
        <begin position="44"/>
        <end position="63"/>
    </location>
</feature>
<dbReference type="InterPro" id="IPR051014">
    <property type="entry name" value="Cation_Transport_ATPase_IB"/>
</dbReference>
<dbReference type="AlphaFoldDB" id="A0A0C1EHV3"/>
<feature type="transmembrane region" description="Helical" evidence="8">
    <location>
        <begin position="607"/>
        <end position="626"/>
    </location>
</feature>
<feature type="transmembrane region" description="Helical" evidence="8">
    <location>
        <begin position="15"/>
        <end position="38"/>
    </location>
</feature>
<gene>
    <name evidence="10" type="primary">cadA_2</name>
    <name evidence="10" type="ORF">DB43_AQ00150</name>
</gene>
<dbReference type="NCBIfam" id="TIGR01494">
    <property type="entry name" value="ATPase_P-type"/>
    <property type="match status" value="1"/>
</dbReference>
<reference evidence="10 11" key="1">
    <citation type="journal article" date="2014" name="Mol. Biol. Evol.">
        <title>Massive expansion of Ubiquitination-related gene families within the Chlamydiae.</title>
        <authorList>
            <person name="Domman D."/>
            <person name="Collingro A."/>
            <person name="Lagkouvardos I."/>
            <person name="Gehre L."/>
            <person name="Weinmaier T."/>
            <person name="Rattei T."/>
            <person name="Subtil A."/>
            <person name="Horn M."/>
        </authorList>
    </citation>
    <scope>NUCLEOTIDE SEQUENCE [LARGE SCALE GENOMIC DNA]</scope>
    <source>
        <strain evidence="10 11">OEW1</strain>
    </source>
</reference>
<evidence type="ECO:0000256" key="4">
    <source>
        <dbReference type="ARBA" id="ARBA00022989"/>
    </source>
</evidence>
<keyword evidence="4 8" id="KW-1133">Transmembrane helix</keyword>
<evidence type="ECO:0000256" key="5">
    <source>
        <dbReference type="ARBA" id="ARBA00023136"/>
    </source>
</evidence>
<dbReference type="InterPro" id="IPR023299">
    <property type="entry name" value="ATPase_P-typ_cyto_dom_N"/>
</dbReference>
<dbReference type="InterPro" id="IPR036412">
    <property type="entry name" value="HAD-like_sf"/>
</dbReference>
<dbReference type="GO" id="GO:0015086">
    <property type="term" value="F:cadmium ion transmembrane transporter activity"/>
    <property type="evidence" value="ECO:0007669"/>
    <property type="project" value="TreeGrafter"/>
</dbReference>
<accession>A0A0C1EHV3</accession>
<feature type="transmembrane region" description="Helical" evidence="8">
    <location>
        <begin position="582"/>
        <end position="601"/>
    </location>
</feature>
<dbReference type="InterPro" id="IPR027256">
    <property type="entry name" value="P-typ_ATPase_IB"/>
</dbReference>
<dbReference type="Gene3D" id="3.40.1110.10">
    <property type="entry name" value="Calcium-transporting ATPase, cytoplasmic domain N"/>
    <property type="match status" value="1"/>
</dbReference>
<dbReference type="InterPro" id="IPR023298">
    <property type="entry name" value="ATPase_P-typ_TM_dom_sf"/>
</dbReference>
<dbReference type="EC" id="7.2.2.12" evidence="6"/>
<dbReference type="NCBIfam" id="TIGR01525">
    <property type="entry name" value="ATPase-IB_hvy"/>
    <property type="match status" value="1"/>
</dbReference>
<evidence type="ECO:0000259" key="9">
    <source>
        <dbReference type="Pfam" id="PF00122"/>
    </source>
</evidence>
<dbReference type="GO" id="GO:0005524">
    <property type="term" value="F:ATP binding"/>
    <property type="evidence" value="ECO:0007669"/>
    <property type="project" value="UniProtKB-UniRule"/>
</dbReference>
<dbReference type="InterPro" id="IPR059000">
    <property type="entry name" value="ATPase_P-type_domA"/>
</dbReference>
<dbReference type="InterPro" id="IPR023214">
    <property type="entry name" value="HAD_sf"/>
</dbReference>
<dbReference type="PANTHER" id="PTHR48085:SF5">
    <property type="entry name" value="CADMIUM_ZINC-TRANSPORTING ATPASE HMA4-RELATED"/>
    <property type="match status" value="1"/>
</dbReference>
<dbReference type="Gene3D" id="2.70.150.10">
    <property type="entry name" value="Calcium-transporting ATPase, cytoplasmic transduction domain A"/>
    <property type="match status" value="1"/>
</dbReference>
<dbReference type="Gene3D" id="3.40.50.1000">
    <property type="entry name" value="HAD superfamily/HAD-like"/>
    <property type="match status" value="1"/>
</dbReference>
<keyword evidence="5 8" id="KW-0472">Membrane</keyword>
<dbReference type="SUPFAM" id="SSF56784">
    <property type="entry name" value="HAD-like"/>
    <property type="match status" value="1"/>
</dbReference>
<keyword evidence="3 8" id="KW-0812">Transmembrane</keyword>
<evidence type="ECO:0000256" key="7">
    <source>
        <dbReference type="ARBA" id="ARBA00047308"/>
    </source>
</evidence>
<dbReference type="GO" id="GO:0005886">
    <property type="term" value="C:plasma membrane"/>
    <property type="evidence" value="ECO:0007669"/>
    <property type="project" value="UniProtKB-SubCell"/>
</dbReference>
<dbReference type="GO" id="GO:0016887">
    <property type="term" value="F:ATP hydrolysis activity"/>
    <property type="evidence" value="ECO:0007669"/>
    <property type="project" value="InterPro"/>
</dbReference>